<dbReference type="GO" id="GO:0004425">
    <property type="term" value="F:indole-3-glycerol-phosphate synthase activity"/>
    <property type="evidence" value="ECO:0007669"/>
    <property type="project" value="UniProtKB-UniRule"/>
</dbReference>
<dbReference type="NCBIfam" id="NF001377">
    <property type="entry name" value="PRK00278.2-4"/>
    <property type="match status" value="1"/>
</dbReference>
<evidence type="ECO:0000256" key="6">
    <source>
        <dbReference type="ARBA" id="ARBA00023141"/>
    </source>
</evidence>
<evidence type="ECO:0000256" key="4">
    <source>
        <dbReference type="ARBA" id="ARBA00022793"/>
    </source>
</evidence>
<dbReference type="Gene3D" id="3.20.20.70">
    <property type="entry name" value="Aldolase class I"/>
    <property type="match status" value="1"/>
</dbReference>
<dbReference type="HAMAP" id="MF_00134_B">
    <property type="entry name" value="IGPS_B"/>
    <property type="match status" value="1"/>
</dbReference>
<dbReference type="InterPro" id="IPR013785">
    <property type="entry name" value="Aldolase_TIM"/>
</dbReference>
<dbReference type="InterPro" id="IPR045186">
    <property type="entry name" value="Indole-3-glycerol_P_synth"/>
</dbReference>
<dbReference type="EMBL" id="SHKW01000001">
    <property type="protein sequence ID" value="RZU41198.1"/>
    <property type="molecule type" value="Genomic_DNA"/>
</dbReference>
<reference evidence="10 11" key="1">
    <citation type="submission" date="2019-02" db="EMBL/GenBank/DDBJ databases">
        <title>Genomic Encyclopedia of Archaeal and Bacterial Type Strains, Phase II (KMG-II): from individual species to whole genera.</title>
        <authorList>
            <person name="Goeker M."/>
        </authorList>
    </citation>
    <scope>NUCLEOTIDE SEQUENCE [LARGE SCALE GENOMIC DNA]</scope>
    <source>
        <strain evidence="10 11">DSM 18101</strain>
    </source>
</reference>
<keyword evidence="11" id="KW-1185">Reference proteome</keyword>
<dbReference type="InterPro" id="IPR011060">
    <property type="entry name" value="RibuloseP-bd_barrel"/>
</dbReference>
<dbReference type="SUPFAM" id="SSF51366">
    <property type="entry name" value="Ribulose-phoshate binding barrel"/>
    <property type="match status" value="1"/>
</dbReference>
<evidence type="ECO:0000256" key="8">
    <source>
        <dbReference type="HAMAP-Rule" id="MF_00134"/>
    </source>
</evidence>
<dbReference type="CDD" id="cd00331">
    <property type="entry name" value="IGPS"/>
    <property type="match status" value="1"/>
</dbReference>
<dbReference type="EC" id="4.1.1.48" evidence="8"/>
<dbReference type="UniPathway" id="UPA00035">
    <property type="reaction ID" value="UER00043"/>
</dbReference>
<dbReference type="GO" id="GO:0004640">
    <property type="term" value="F:phosphoribosylanthranilate isomerase activity"/>
    <property type="evidence" value="ECO:0007669"/>
    <property type="project" value="TreeGrafter"/>
</dbReference>
<evidence type="ECO:0000313" key="11">
    <source>
        <dbReference type="Proteomes" id="UP000292958"/>
    </source>
</evidence>
<dbReference type="PROSITE" id="PS00614">
    <property type="entry name" value="IGPS"/>
    <property type="match status" value="1"/>
</dbReference>
<evidence type="ECO:0000256" key="5">
    <source>
        <dbReference type="ARBA" id="ARBA00022822"/>
    </source>
</evidence>
<protein>
    <recommendedName>
        <fullName evidence="8">Indole-3-glycerol phosphate synthase</fullName>
        <shortName evidence="8">IGPS</shortName>
        <ecNumber evidence="8">4.1.1.48</ecNumber>
    </recommendedName>
</protein>
<accession>A0A4Q7YUB3</accession>
<gene>
    <name evidence="8" type="primary">trpC</name>
    <name evidence="10" type="ORF">BDD14_2700</name>
</gene>
<dbReference type="Pfam" id="PF00218">
    <property type="entry name" value="IGPS"/>
    <property type="match status" value="1"/>
</dbReference>
<keyword evidence="5 8" id="KW-0822">Tryptophan biosynthesis</keyword>
<dbReference type="PANTHER" id="PTHR22854:SF2">
    <property type="entry name" value="INDOLE-3-GLYCEROL-PHOSPHATE SYNTHASE"/>
    <property type="match status" value="1"/>
</dbReference>
<sequence length="291" mass="31977">MRFSFHLSRAICCFLLTRKIEAMPTRLDDILANTSSEVSERKASADLGSIERRASMHTPRGFAARLRTVSLERPAIISEIKKASPSKGLIREDFDPPVLAKGFEAGGAAALSILTDEKFFQGSLDFLEAASRVVNIPCLRKDFIVDPFQIVEARAAGADAILLIVAAHADQELNHLRNEARSLALDVLCEVHSAEELKRAIALGFDVIGVNSRDLRTFEMHPELLFELVSSMPADTVKVAESGLRNAGDISRLRDVGYDAFLMGETLMRQSDPGAALASLLDHQYSERVLR</sequence>
<keyword evidence="4 8" id="KW-0210">Decarboxylase</keyword>
<dbReference type="InterPro" id="IPR013798">
    <property type="entry name" value="Indole-3-glycerol_P_synth_dom"/>
</dbReference>
<dbReference type="PANTHER" id="PTHR22854">
    <property type="entry name" value="TRYPTOPHAN BIOSYNTHESIS PROTEIN"/>
    <property type="match status" value="1"/>
</dbReference>
<keyword evidence="3 8" id="KW-0028">Amino-acid biosynthesis</keyword>
<keyword evidence="7 8" id="KW-0456">Lyase</keyword>
<evidence type="ECO:0000313" key="10">
    <source>
        <dbReference type="EMBL" id="RZU41198.1"/>
    </source>
</evidence>
<dbReference type="Proteomes" id="UP000292958">
    <property type="component" value="Unassembled WGS sequence"/>
</dbReference>
<name>A0A4Q7YUB3_9BACT</name>
<comment type="pathway">
    <text evidence="2 8">Amino-acid biosynthesis; L-tryptophan biosynthesis; L-tryptophan from chorismate: step 4/5.</text>
</comment>
<dbReference type="AlphaFoldDB" id="A0A4Q7YUB3"/>
<keyword evidence="6 8" id="KW-0057">Aromatic amino acid biosynthesis</keyword>
<comment type="catalytic activity">
    <reaction evidence="1 8">
        <text>1-(2-carboxyphenylamino)-1-deoxy-D-ribulose 5-phosphate + H(+) = (1S,2R)-1-C-(indol-3-yl)glycerol 3-phosphate + CO2 + H2O</text>
        <dbReference type="Rhea" id="RHEA:23476"/>
        <dbReference type="ChEBI" id="CHEBI:15377"/>
        <dbReference type="ChEBI" id="CHEBI:15378"/>
        <dbReference type="ChEBI" id="CHEBI:16526"/>
        <dbReference type="ChEBI" id="CHEBI:58613"/>
        <dbReference type="ChEBI" id="CHEBI:58866"/>
        <dbReference type="EC" id="4.1.1.48"/>
    </reaction>
</comment>
<evidence type="ECO:0000256" key="1">
    <source>
        <dbReference type="ARBA" id="ARBA00001633"/>
    </source>
</evidence>
<organism evidence="10 11">
    <name type="scientific">Edaphobacter modestus</name>
    <dbReference type="NCBI Taxonomy" id="388466"/>
    <lineage>
        <taxon>Bacteria</taxon>
        <taxon>Pseudomonadati</taxon>
        <taxon>Acidobacteriota</taxon>
        <taxon>Terriglobia</taxon>
        <taxon>Terriglobales</taxon>
        <taxon>Acidobacteriaceae</taxon>
        <taxon>Edaphobacter</taxon>
    </lineage>
</organism>
<proteinExistence type="inferred from homology"/>
<comment type="caution">
    <text evidence="10">The sequence shown here is derived from an EMBL/GenBank/DDBJ whole genome shotgun (WGS) entry which is preliminary data.</text>
</comment>
<evidence type="ECO:0000256" key="7">
    <source>
        <dbReference type="ARBA" id="ARBA00023239"/>
    </source>
</evidence>
<dbReference type="GO" id="GO:0000162">
    <property type="term" value="P:L-tryptophan biosynthetic process"/>
    <property type="evidence" value="ECO:0007669"/>
    <property type="project" value="UniProtKB-UniRule"/>
</dbReference>
<evidence type="ECO:0000259" key="9">
    <source>
        <dbReference type="Pfam" id="PF00218"/>
    </source>
</evidence>
<evidence type="ECO:0000256" key="3">
    <source>
        <dbReference type="ARBA" id="ARBA00022605"/>
    </source>
</evidence>
<dbReference type="FunFam" id="3.20.20.70:FF:000024">
    <property type="entry name" value="Indole-3-glycerol phosphate synthase"/>
    <property type="match status" value="1"/>
</dbReference>
<feature type="domain" description="Indole-3-glycerol phosphate synthase" evidence="9">
    <location>
        <begin position="27"/>
        <end position="279"/>
    </location>
</feature>
<evidence type="ECO:0000256" key="2">
    <source>
        <dbReference type="ARBA" id="ARBA00004696"/>
    </source>
</evidence>
<dbReference type="InterPro" id="IPR001468">
    <property type="entry name" value="Indole-3-GlycerolPSynthase_CS"/>
</dbReference>
<comment type="similarity">
    <text evidence="8">Belongs to the TrpC family.</text>
</comment>